<feature type="transmembrane region" description="Helical" evidence="8">
    <location>
        <begin position="87"/>
        <end position="108"/>
    </location>
</feature>
<dbReference type="InterPro" id="IPR004761">
    <property type="entry name" value="Spore_GerAB"/>
</dbReference>
<evidence type="ECO:0000313" key="9">
    <source>
        <dbReference type="EMBL" id="KGR79672.1"/>
    </source>
</evidence>
<feature type="transmembrane region" description="Helical" evidence="8">
    <location>
        <begin position="309"/>
        <end position="328"/>
    </location>
</feature>
<evidence type="ECO:0000313" key="10">
    <source>
        <dbReference type="Proteomes" id="UP000030408"/>
    </source>
</evidence>
<feature type="transmembrane region" description="Helical" evidence="8">
    <location>
        <begin position="12"/>
        <end position="34"/>
    </location>
</feature>
<sequence>MNNKLQVTPAQMFNAPVLFFVICKVQIGVGVYGFQSLVYENAKQDSWISIILSFVVCHLIVFVMFKTLEMYDSNDFYGINLDLFGKYLGNLLNLSLMLYYGILFFAVIQNFSEVMVTWVFPDIDPSFIIITILLLVIYTFTGGLRVIIGLCFIGFFLPQWMLAILLYPLEFANINYLFPILDNDFISLLKGAYAISFTVVGFEVITALYPFVKEKRKAKIYVHLGLLYTMIVYLFVMLVTLLFFSGEQLQRVIWATLSLFSIVRLPFFERIEIFTVCFWIIVILPNLCVFAWSAYRGFNRVIQISEKKFILIFTALIFVGTLLVKTQFQMKVINELVGHISFYTVFAFPLVLYFIALFKKKILKR</sequence>
<name>A0A0A3IXX3_9BACL</name>
<dbReference type="GO" id="GO:0009847">
    <property type="term" value="P:spore germination"/>
    <property type="evidence" value="ECO:0007669"/>
    <property type="project" value="InterPro"/>
</dbReference>
<keyword evidence="6 8" id="KW-1133">Transmembrane helix</keyword>
<evidence type="ECO:0000256" key="8">
    <source>
        <dbReference type="SAM" id="Phobius"/>
    </source>
</evidence>
<feature type="transmembrane region" description="Helical" evidence="8">
    <location>
        <begin position="128"/>
        <end position="153"/>
    </location>
</feature>
<comment type="caution">
    <text evidence="9">The sequence shown here is derived from an EMBL/GenBank/DDBJ whole genome shotgun (WGS) entry which is preliminary data.</text>
</comment>
<feature type="transmembrane region" description="Helical" evidence="8">
    <location>
        <begin position="193"/>
        <end position="212"/>
    </location>
</feature>
<accession>A0A0A3IXX3</accession>
<dbReference type="AlphaFoldDB" id="A0A0A3IXX3"/>
<keyword evidence="3" id="KW-0813">Transport</keyword>
<feature type="transmembrane region" description="Helical" evidence="8">
    <location>
        <begin position="224"/>
        <end position="244"/>
    </location>
</feature>
<dbReference type="Pfam" id="PF03845">
    <property type="entry name" value="Spore_permease"/>
    <property type="match status" value="1"/>
</dbReference>
<evidence type="ECO:0000256" key="5">
    <source>
        <dbReference type="ARBA" id="ARBA00022692"/>
    </source>
</evidence>
<protein>
    <submittedName>
        <fullName evidence="9">Spore gernimation protein</fullName>
    </submittedName>
</protein>
<evidence type="ECO:0000256" key="4">
    <source>
        <dbReference type="ARBA" id="ARBA00022544"/>
    </source>
</evidence>
<reference evidence="9 10" key="1">
    <citation type="submission" date="2014-02" db="EMBL/GenBank/DDBJ databases">
        <title>Draft genome sequence of Lysinibacillus sinduriensis JCM 15800.</title>
        <authorList>
            <person name="Zhang F."/>
            <person name="Wang G."/>
            <person name="Zhang L."/>
        </authorList>
    </citation>
    <scope>NUCLEOTIDE SEQUENCE [LARGE SCALE GENOMIC DNA]</scope>
    <source>
        <strain evidence="9 10">JCM 15800</strain>
    </source>
</reference>
<dbReference type="NCBIfam" id="TIGR00912">
    <property type="entry name" value="2A0309"/>
    <property type="match status" value="1"/>
</dbReference>
<dbReference type="PANTHER" id="PTHR34975:SF2">
    <property type="entry name" value="SPORE GERMINATION PROTEIN A2"/>
    <property type="match status" value="1"/>
</dbReference>
<feature type="transmembrane region" description="Helical" evidence="8">
    <location>
        <begin position="340"/>
        <end position="358"/>
    </location>
</feature>
<evidence type="ECO:0000256" key="6">
    <source>
        <dbReference type="ARBA" id="ARBA00022989"/>
    </source>
</evidence>
<dbReference type="STRING" id="1384057.CD33_00380"/>
<dbReference type="Proteomes" id="UP000030408">
    <property type="component" value="Unassembled WGS sequence"/>
</dbReference>
<dbReference type="eggNOG" id="COG0531">
    <property type="taxonomic scope" value="Bacteria"/>
</dbReference>
<keyword evidence="10" id="KW-1185">Reference proteome</keyword>
<dbReference type="GO" id="GO:0016020">
    <property type="term" value="C:membrane"/>
    <property type="evidence" value="ECO:0007669"/>
    <property type="project" value="UniProtKB-SubCell"/>
</dbReference>
<evidence type="ECO:0000256" key="3">
    <source>
        <dbReference type="ARBA" id="ARBA00022448"/>
    </source>
</evidence>
<comment type="subcellular location">
    <subcellularLocation>
        <location evidence="1">Membrane</location>
        <topology evidence="1">Multi-pass membrane protein</topology>
    </subcellularLocation>
</comment>
<keyword evidence="4" id="KW-0309">Germination</keyword>
<keyword evidence="5 8" id="KW-0812">Transmembrane</keyword>
<dbReference type="Gene3D" id="1.20.1740.10">
    <property type="entry name" value="Amino acid/polyamine transporter I"/>
    <property type="match status" value="1"/>
</dbReference>
<dbReference type="OrthoDB" id="2380240at2"/>
<gene>
    <name evidence="9" type="ORF">CD33_00380</name>
</gene>
<keyword evidence="7 8" id="KW-0472">Membrane</keyword>
<proteinExistence type="inferred from homology"/>
<dbReference type="PANTHER" id="PTHR34975">
    <property type="entry name" value="SPORE GERMINATION PROTEIN A2"/>
    <property type="match status" value="1"/>
</dbReference>
<feature type="transmembrane region" description="Helical" evidence="8">
    <location>
        <begin position="46"/>
        <end position="66"/>
    </location>
</feature>
<evidence type="ECO:0000256" key="2">
    <source>
        <dbReference type="ARBA" id="ARBA00007998"/>
    </source>
</evidence>
<comment type="similarity">
    <text evidence="2">Belongs to the amino acid-polyamine-organocation (APC) superfamily. Spore germination protein (SGP) (TC 2.A.3.9) family.</text>
</comment>
<organism evidence="9 10">
    <name type="scientific">Ureibacillus sinduriensis BLB-1 = JCM 15800</name>
    <dbReference type="NCBI Taxonomy" id="1384057"/>
    <lineage>
        <taxon>Bacteria</taxon>
        <taxon>Bacillati</taxon>
        <taxon>Bacillota</taxon>
        <taxon>Bacilli</taxon>
        <taxon>Bacillales</taxon>
        <taxon>Caryophanaceae</taxon>
        <taxon>Ureibacillus</taxon>
    </lineage>
</organism>
<feature type="transmembrane region" description="Helical" evidence="8">
    <location>
        <begin position="273"/>
        <end position="297"/>
    </location>
</feature>
<dbReference type="EMBL" id="JPVO01000022">
    <property type="protein sequence ID" value="KGR79672.1"/>
    <property type="molecule type" value="Genomic_DNA"/>
</dbReference>
<evidence type="ECO:0000256" key="1">
    <source>
        <dbReference type="ARBA" id="ARBA00004141"/>
    </source>
</evidence>
<evidence type="ECO:0000256" key="7">
    <source>
        <dbReference type="ARBA" id="ARBA00023136"/>
    </source>
</evidence>